<protein>
    <submittedName>
        <fullName evidence="7">TetR family transcriptional regulator</fullName>
    </submittedName>
    <submittedName>
        <fullName evidence="6">TetR/AcrR family transcriptional regulator</fullName>
    </submittedName>
</protein>
<reference evidence="6 9" key="2">
    <citation type="submission" date="2023-12" db="EMBL/GenBank/DDBJ databases">
        <title>Genome sequencing of Xanthomonas floridensis.</title>
        <authorList>
            <person name="Greer S."/>
            <person name="Harrison J."/>
            <person name="Grant M."/>
            <person name="Vicente J."/>
            <person name="Studholme D."/>
        </authorList>
    </citation>
    <scope>NUCLEOTIDE SEQUENCE [LARGE SCALE GENOMIC DNA]</scope>
    <source>
        <strain evidence="6 9">WHRI 8848</strain>
    </source>
</reference>
<evidence type="ECO:0000313" key="6">
    <source>
        <dbReference type="EMBL" id="MEA5124802.1"/>
    </source>
</evidence>
<keyword evidence="1" id="KW-0805">Transcription regulation</keyword>
<dbReference type="Proteomes" id="UP001303614">
    <property type="component" value="Unassembled WGS sequence"/>
</dbReference>
<evidence type="ECO:0000256" key="4">
    <source>
        <dbReference type="PROSITE-ProRule" id="PRU00335"/>
    </source>
</evidence>
<gene>
    <name evidence="7" type="ORF">A7D17_13900</name>
    <name evidence="6" type="ORF">VB146_13245</name>
</gene>
<keyword evidence="3" id="KW-0804">Transcription</keyword>
<evidence type="ECO:0000256" key="2">
    <source>
        <dbReference type="ARBA" id="ARBA00023125"/>
    </source>
</evidence>
<dbReference type="PRINTS" id="PR00455">
    <property type="entry name" value="HTHTETR"/>
</dbReference>
<dbReference type="InterPro" id="IPR001647">
    <property type="entry name" value="HTH_TetR"/>
</dbReference>
<feature type="DNA-binding region" description="H-T-H motif" evidence="4">
    <location>
        <begin position="40"/>
        <end position="59"/>
    </location>
</feature>
<evidence type="ECO:0000256" key="3">
    <source>
        <dbReference type="ARBA" id="ARBA00023163"/>
    </source>
</evidence>
<dbReference type="STRING" id="1843580.A7D17_13900"/>
<keyword evidence="2 4" id="KW-0238">DNA-binding</keyword>
<dbReference type="Proteomes" id="UP000077659">
    <property type="component" value="Unassembled WGS sequence"/>
</dbReference>
<dbReference type="PANTHER" id="PTHR30055">
    <property type="entry name" value="HTH-TYPE TRANSCRIPTIONAL REGULATOR RUTR"/>
    <property type="match status" value="1"/>
</dbReference>
<dbReference type="PROSITE" id="PS01081">
    <property type="entry name" value="HTH_TETR_1"/>
    <property type="match status" value="1"/>
</dbReference>
<dbReference type="FunFam" id="1.10.10.60:FF:000141">
    <property type="entry name" value="TetR family transcriptional regulator"/>
    <property type="match status" value="1"/>
</dbReference>
<dbReference type="PROSITE" id="PS50977">
    <property type="entry name" value="HTH_TETR_2"/>
    <property type="match status" value="1"/>
</dbReference>
<dbReference type="EMBL" id="LXNG01000009">
    <property type="protein sequence ID" value="OAG68369.1"/>
    <property type="molecule type" value="Genomic_DNA"/>
</dbReference>
<reference evidence="7 8" key="1">
    <citation type="submission" date="2016-05" db="EMBL/GenBank/DDBJ databases">
        <title>Pathogenic, phenotypic and molecular characterisation of Xanthomonas nasturtii sp. nov. and Xanthomonas floridensis sp. nov., new species of Xanthomonas associated with watercress production in Florida.</title>
        <authorList>
            <person name="Vicente J.G."/>
            <person name="Rothwell S."/>
            <person name="Holub E.B."/>
            <person name="Studholme D.J."/>
        </authorList>
    </citation>
    <scope>NUCLEOTIDE SEQUENCE [LARGE SCALE GENOMIC DNA]</scope>
    <source>
        <strain evidence="7 8">WHRI 8848</strain>
    </source>
</reference>
<accession>A0A1A9ME81</accession>
<evidence type="ECO:0000256" key="1">
    <source>
        <dbReference type="ARBA" id="ARBA00023015"/>
    </source>
</evidence>
<dbReference type="SUPFAM" id="SSF46689">
    <property type="entry name" value="Homeodomain-like"/>
    <property type="match status" value="1"/>
</dbReference>
<keyword evidence="9" id="KW-1185">Reference proteome</keyword>
<proteinExistence type="predicted"/>
<evidence type="ECO:0000259" key="5">
    <source>
        <dbReference type="PROSITE" id="PS50977"/>
    </source>
</evidence>
<dbReference type="Gene3D" id="1.10.357.10">
    <property type="entry name" value="Tetracycline Repressor, domain 2"/>
    <property type="match status" value="1"/>
</dbReference>
<dbReference type="GO" id="GO:0003700">
    <property type="term" value="F:DNA-binding transcription factor activity"/>
    <property type="evidence" value="ECO:0007669"/>
    <property type="project" value="TreeGrafter"/>
</dbReference>
<dbReference type="GO" id="GO:0000976">
    <property type="term" value="F:transcription cis-regulatory region binding"/>
    <property type="evidence" value="ECO:0007669"/>
    <property type="project" value="TreeGrafter"/>
</dbReference>
<dbReference type="EMBL" id="JAYFSO010000016">
    <property type="protein sequence ID" value="MEA5124802.1"/>
    <property type="molecule type" value="Genomic_DNA"/>
</dbReference>
<sequence>MDEPEPAPGPPPAPTPGGKRAAILAAAQRLFQREGVERISMDTIAEQARVSKATVYAYFASKELLFRTTLEAAAHAACSQWTALLVMDGALEPRLIAVADAVQRMASRRALDDTAYALVRPPLLPAQMREETWVLCFERYDDMMRALLAREVARGVLAIDNLADASVHFFGLATGMPPSAAARAGQLQTGAGSAAAYLRGAVAVFMRAYRPGTLTLAAKPSREVPGGF</sequence>
<dbReference type="InterPro" id="IPR009057">
    <property type="entry name" value="Homeodomain-like_sf"/>
</dbReference>
<dbReference type="InterPro" id="IPR050109">
    <property type="entry name" value="HTH-type_TetR-like_transc_reg"/>
</dbReference>
<dbReference type="InterPro" id="IPR039536">
    <property type="entry name" value="TetR_C_Proteobacteria"/>
</dbReference>
<feature type="domain" description="HTH tetR-type" evidence="5">
    <location>
        <begin position="17"/>
        <end position="77"/>
    </location>
</feature>
<comment type="caution">
    <text evidence="7">The sequence shown here is derived from an EMBL/GenBank/DDBJ whole genome shotgun (WGS) entry which is preliminary data.</text>
</comment>
<organism evidence="7 8">
    <name type="scientific">Xanthomonas floridensis</name>
    <dbReference type="NCBI Taxonomy" id="1843580"/>
    <lineage>
        <taxon>Bacteria</taxon>
        <taxon>Pseudomonadati</taxon>
        <taxon>Pseudomonadota</taxon>
        <taxon>Gammaproteobacteria</taxon>
        <taxon>Lysobacterales</taxon>
        <taxon>Lysobacteraceae</taxon>
        <taxon>Xanthomonas</taxon>
    </lineage>
</organism>
<evidence type="ECO:0000313" key="8">
    <source>
        <dbReference type="Proteomes" id="UP000077659"/>
    </source>
</evidence>
<dbReference type="PANTHER" id="PTHR30055:SF146">
    <property type="entry name" value="HTH-TYPE TRANSCRIPTIONAL DUAL REGULATOR CECR"/>
    <property type="match status" value="1"/>
</dbReference>
<dbReference type="Pfam" id="PF14246">
    <property type="entry name" value="TetR_C_7"/>
    <property type="match status" value="1"/>
</dbReference>
<name>A0A1A9ME81_9XANT</name>
<evidence type="ECO:0000313" key="9">
    <source>
        <dbReference type="Proteomes" id="UP001303614"/>
    </source>
</evidence>
<dbReference type="InterPro" id="IPR023772">
    <property type="entry name" value="DNA-bd_HTH_TetR-type_CS"/>
</dbReference>
<dbReference type="Pfam" id="PF00440">
    <property type="entry name" value="TetR_N"/>
    <property type="match status" value="1"/>
</dbReference>
<dbReference type="RefSeq" id="WP_064508228.1">
    <property type="nucleotide sequence ID" value="NZ_JAYFSN010000014.1"/>
</dbReference>
<evidence type="ECO:0000313" key="7">
    <source>
        <dbReference type="EMBL" id="OAG68369.1"/>
    </source>
</evidence>
<dbReference type="AlphaFoldDB" id="A0A1A9ME81"/>